<dbReference type="EMBL" id="JAALDK010000003">
    <property type="protein sequence ID" value="NUY05797.1"/>
    <property type="molecule type" value="Genomic_DNA"/>
</dbReference>
<sequence>MRRFDSAEQLAAYLGFVTVQRQSLSSVQGPSPLSKAGPARARATLYMATVLAKRYNLLTSRLCASA</sequence>
<feature type="domain" description="Transposase IS116/IS110/IS902 C-terminal" evidence="1">
    <location>
        <begin position="1"/>
        <end position="56"/>
    </location>
</feature>
<dbReference type="GO" id="GO:0004803">
    <property type="term" value="F:transposase activity"/>
    <property type="evidence" value="ECO:0007669"/>
    <property type="project" value="InterPro"/>
</dbReference>
<evidence type="ECO:0000313" key="3">
    <source>
        <dbReference type="Proteomes" id="UP000594380"/>
    </source>
</evidence>
<dbReference type="GO" id="GO:0003677">
    <property type="term" value="F:DNA binding"/>
    <property type="evidence" value="ECO:0007669"/>
    <property type="project" value="InterPro"/>
</dbReference>
<dbReference type="Proteomes" id="UP000594380">
    <property type="component" value="Unassembled WGS sequence"/>
</dbReference>
<proteinExistence type="predicted"/>
<dbReference type="GO" id="GO:0006313">
    <property type="term" value="P:DNA transposition"/>
    <property type="evidence" value="ECO:0007669"/>
    <property type="project" value="InterPro"/>
</dbReference>
<protein>
    <submittedName>
        <fullName evidence="2">IS110 family transposase</fullName>
    </submittedName>
</protein>
<dbReference type="AlphaFoldDB" id="A0A7Y6K7G2"/>
<dbReference type="InterPro" id="IPR003346">
    <property type="entry name" value="Transposase_20"/>
</dbReference>
<dbReference type="Pfam" id="PF02371">
    <property type="entry name" value="Transposase_20"/>
    <property type="match status" value="1"/>
</dbReference>
<reference evidence="2 3" key="1">
    <citation type="submission" date="2020-02" db="EMBL/GenBank/DDBJ databases">
        <title>Paraburkholderia simonii sp. nov. and Paraburkholderia youngii sp. nov. Brazilian and Mexican Mimosa-associated rhizobia.</title>
        <authorList>
            <person name="Mavima L."/>
            <person name="Beukes C.W."/>
            <person name="Chan W.Y."/>
            <person name="Palmer M."/>
            <person name="De Meyer S.E."/>
            <person name="James E.K."/>
            <person name="Venter S.N."/>
            <person name="Steenkamp E.T."/>
        </authorList>
    </citation>
    <scope>NUCLEOTIDE SEQUENCE [LARGE SCALE GENOMIC DNA]</scope>
    <source>
        <strain evidence="2 3">JPY169</strain>
    </source>
</reference>
<evidence type="ECO:0000313" key="2">
    <source>
        <dbReference type="EMBL" id="NUY05797.1"/>
    </source>
</evidence>
<gene>
    <name evidence="2" type="ORF">G5S42_40690</name>
</gene>
<comment type="caution">
    <text evidence="2">The sequence shown here is derived from an EMBL/GenBank/DDBJ whole genome shotgun (WGS) entry which is preliminary data.</text>
</comment>
<accession>A0A7Y6K7G2</accession>
<evidence type="ECO:0000259" key="1">
    <source>
        <dbReference type="Pfam" id="PF02371"/>
    </source>
</evidence>
<name>A0A7Y6K7G2_9BURK</name>
<organism evidence="2 3">
    <name type="scientific">Paraburkholderia youngii</name>
    <dbReference type="NCBI Taxonomy" id="2782701"/>
    <lineage>
        <taxon>Bacteria</taxon>
        <taxon>Pseudomonadati</taxon>
        <taxon>Pseudomonadota</taxon>
        <taxon>Betaproteobacteria</taxon>
        <taxon>Burkholderiales</taxon>
        <taxon>Burkholderiaceae</taxon>
        <taxon>Paraburkholderia</taxon>
    </lineage>
</organism>